<protein>
    <submittedName>
        <fullName evidence="2">Uncharacterized protein</fullName>
    </submittedName>
</protein>
<reference evidence="2" key="2">
    <citation type="journal article" date="2015" name="Data Brief">
        <title>Shoot transcriptome of the giant reed, Arundo donax.</title>
        <authorList>
            <person name="Barrero R.A."/>
            <person name="Guerrero F.D."/>
            <person name="Moolhuijzen P."/>
            <person name="Goolsby J.A."/>
            <person name="Tidwell J."/>
            <person name="Bellgard S.E."/>
            <person name="Bellgard M.I."/>
        </authorList>
    </citation>
    <scope>NUCLEOTIDE SEQUENCE</scope>
    <source>
        <tissue evidence="2">Shoot tissue taken approximately 20 cm above the soil surface</tissue>
    </source>
</reference>
<proteinExistence type="predicted"/>
<reference evidence="2" key="1">
    <citation type="submission" date="2014-09" db="EMBL/GenBank/DDBJ databases">
        <authorList>
            <person name="Magalhaes I.L.F."/>
            <person name="Oliveira U."/>
            <person name="Santos F.R."/>
            <person name="Vidigal T.H.D.A."/>
            <person name="Brescovit A.D."/>
            <person name="Santos A.J."/>
        </authorList>
    </citation>
    <scope>NUCLEOTIDE SEQUENCE</scope>
    <source>
        <tissue evidence="2">Shoot tissue taken approximately 20 cm above the soil surface</tissue>
    </source>
</reference>
<evidence type="ECO:0000313" key="2">
    <source>
        <dbReference type="EMBL" id="JAE29743.1"/>
    </source>
</evidence>
<accession>A0A0A9HA02</accession>
<keyword evidence="1" id="KW-0812">Transmembrane</keyword>
<keyword evidence="1" id="KW-1133">Transmembrane helix</keyword>
<feature type="transmembrane region" description="Helical" evidence="1">
    <location>
        <begin position="13"/>
        <end position="32"/>
    </location>
</feature>
<keyword evidence="1" id="KW-0472">Membrane</keyword>
<dbReference type="EMBL" id="GBRH01168153">
    <property type="protein sequence ID" value="JAE29743.1"/>
    <property type="molecule type" value="Transcribed_RNA"/>
</dbReference>
<name>A0A0A9HA02_ARUDO</name>
<sequence length="39" mass="4628">MICMLISTDTSNYFLHLRLLIICQVISIWGEFRLKNRGQ</sequence>
<organism evidence="2">
    <name type="scientific">Arundo donax</name>
    <name type="common">Giant reed</name>
    <name type="synonym">Donax arundinaceus</name>
    <dbReference type="NCBI Taxonomy" id="35708"/>
    <lineage>
        <taxon>Eukaryota</taxon>
        <taxon>Viridiplantae</taxon>
        <taxon>Streptophyta</taxon>
        <taxon>Embryophyta</taxon>
        <taxon>Tracheophyta</taxon>
        <taxon>Spermatophyta</taxon>
        <taxon>Magnoliopsida</taxon>
        <taxon>Liliopsida</taxon>
        <taxon>Poales</taxon>
        <taxon>Poaceae</taxon>
        <taxon>PACMAD clade</taxon>
        <taxon>Arundinoideae</taxon>
        <taxon>Arundineae</taxon>
        <taxon>Arundo</taxon>
    </lineage>
</organism>
<dbReference type="AlphaFoldDB" id="A0A0A9HA02"/>
<evidence type="ECO:0000256" key="1">
    <source>
        <dbReference type="SAM" id="Phobius"/>
    </source>
</evidence>